<keyword evidence="2" id="KW-1185">Reference proteome</keyword>
<dbReference type="PANTHER" id="PTHR15364:SF0">
    <property type="entry name" value="2'-DEOXYNUCLEOSIDE 5'-PHOSPHATE N-HYDROLASE 1"/>
    <property type="match status" value="1"/>
</dbReference>
<accession>A0AA41YQB2</accession>
<comment type="caution">
    <text evidence="1">The sequence shown here is derived from an EMBL/GenBank/DDBJ whole genome shotgun (WGS) entry which is preliminary data.</text>
</comment>
<protein>
    <submittedName>
        <fullName evidence="1">Nucleoside 2-deoxyribosyltransferase</fullName>
    </submittedName>
</protein>
<evidence type="ECO:0000313" key="2">
    <source>
        <dbReference type="Proteomes" id="UP001165679"/>
    </source>
</evidence>
<gene>
    <name evidence="1" type="ORF">OL599_18880</name>
</gene>
<sequence>MRVYLAGPDVFLPDAAGRAAALKAVCARHGLRGVSPLDCLEGEPSAWAGLGAARRIALCNEAHIRRAAAVIANLTPFRGPSADAGTVFEVGFMRALGRPVFGWSNTAALFTERTRAFVGGGRRGVDGAWRDDEGLLIEAFGLADNLMIDGAVLASGGALFAAEVPAAARWVDLSVFERCVAAASRMLLGAASRC</sequence>
<dbReference type="AlphaFoldDB" id="A0AA41YQB2"/>
<dbReference type="GO" id="GO:0009159">
    <property type="term" value="P:deoxyribonucleoside monophosphate catabolic process"/>
    <property type="evidence" value="ECO:0007669"/>
    <property type="project" value="TreeGrafter"/>
</dbReference>
<dbReference type="Pfam" id="PF05014">
    <property type="entry name" value="Nuc_deoxyrib_tr"/>
    <property type="match status" value="1"/>
</dbReference>
<name>A0AA41YQB2_9PROT</name>
<reference evidence="1" key="1">
    <citation type="submission" date="2022-09" db="EMBL/GenBank/DDBJ databases">
        <title>Rhodovastum sp. nov. RN2-1 isolated from soil in Seongnam, South Korea.</title>
        <authorList>
            <person name="Le N.T."/>
        </authorList>
    </citation>
    <scope>NUCLEOTIDE SEQUENCE</scope>
    <source>
        <strain evidence="1">RN2-1</strain>
    </source>
</reference>
<dbReference type="Proteomes" id="UP001165679">
    <property type="component" value="Unassembled WGS sequence"/>
</dbReference>
<dbReference type="Gene3D" id="3.40.50.450">
    <property type="match status" value="1"/>
</dbReference>
<dbReference type="InterPro" id="IPR007710">
    <property type="entry name" value="Nucleoside_deoxyribTrfase"/>
</dbReference>
<dbReference type="SUPFAM" id="SSF52309">
    <property type="entry name" value="N-(deoxy)ribosyltransferase-like"/>
    <property type="match status" value="1"/>
</dbReference>
<evidence type="ECO:0000313" key="1">
    <source>
        <dbReference type="EMBL" id="MCW3476632.1"/>
    </source>
</evidence>
<proteinExistence type="predicted"/>
<dbReference type="InterPro" id="IPR051239">
    <property type="entry name" value="2'-dNMP_N-hydrolase"/>
</dbReference>
<reference evidence="1" key="2">
    <citation type="submission" date="2022-10" db="EMBL/GenBank/DDBJ databases">
        <authorList>
            <person name="Trinh H.N."/>
        </authorList>
    </citation>
    <scope>NUCLEOTIDE SEQUENCE</scope>
    <source>
        <strain evidence="1">RN2-1</strain>
    </source>
</reference>
<dbReference type="PANTHER" id="PTHR15364">
    <property type="entry name" value="2'-DEOXYNUCLEOSIDE 5'-PHOSPHATE N-HYDROLASE 1"/>
    <property type="match status" value="1"/>
</dbReference>
<organism evidence="1 2">
    <name type="scientific">Limobrevibacterium gyesilva</name>
    <dbReference type="NCBI Taxonomy" id="2991712"/>
    <lineage>
        <taxon>Bacteria</taxon>
        <taxon>Pseudomonadati</taxon>
        <taxon>Pseudomonadota</taxon>
        <taxon>Alphaproteobacteria</taxon>
        <taxon>Acetobacterales</taxon>
        <taxon>Acetobacteraceae</taxon>
        <taxon>Limobrevibacterium</taxon>
    </lineage>
</organism>
<dbReference type="EMBL" id="JAPDNT010000022">
    <property type="protein sequence ID" value="MCW3476632.1"/>
    <property type="molecule type" value="Genomic_DNA"/>
</dbReference>
<dbReference type="GO" id="GO:0070694">
    <property type="term" value="F:5-hydroxymethyl-dUMP N-hydrolase activity"/>
    <property type="evidence" value="ECO:0007669"/>
    <property type="project" value="TreeGrafter"/>
</dbReference>
<dbReference type="RefSeq" id="WP_264715447.1">
    <property type="nucleotide sequence ID" value="NZ_JAPDNT010000022.1"/>
</dbReference>